<evidence type="ECO:0000256" key="1">
    <source>
        <dbReference type="SAM" id="Phobius"/>
    </source>
</evidence>
<evidence type="ECO:0000313" key="3">
    <source>
        <dbReference type="Proteomes" id="UP000070284"/>
    </source>
</evidence>
<comment type="caution">
    <text evidence="2">The sequence shown here is derived from an EMBL/GenBank/DDBJ whole genome shotgun (WGS) entry which is preliminary data.</text>
</comment>
<dbReference type="AlphaFoldDB" id="A0A133UN89"/>
<name>A0A133UN89_9EURY</name>
<organism evidence="2 3">
    <name type="scientific">candidate division MSBL1 archaeon SCGC-AAA259E19</name>
    <dbReference type="NCBI Taxonomy" id="1698264"/>
    <lineage>
        <taxon>Archaea</taxon>
        <taxon>Methanobacteriati</taxon>
        <taxon>Methanobacteriota</taxon>
        <taxon>candidate division MSBL1</taxon>
    </lineage>
</organism>
<sequence length="63" mass="7060">MEIIFGYPGLGKLIYLSFYARDYPLLEAVLVLSIIIVIIGKLVCEIINSALSDEVQRSSRIET</sequence>
<keyword evidence="1" id="KW-0812">Transmembrane</keyword>
<dbReference type="EMBL" id="LHXO01000011">
    <property type="protein sequence ID" value="KXA95633.1"/>
    <property type="molecule type" value="Genomic_DNA"/>
</dbReference>
<reference evidence="2 3" key="1">
    <citation type="journal article" date="2016" name="Sci. Rep.">
        <title>Metabolic traits of an uncultured archaeal lineage -MSBL1- from brine pools of the Red Sea.</title>
        <authorList>
            <person name="Mwirichia R."/>
            <person name="Alam I."/>
            <person name="Rashid M."/>
            <person name="Vinu M."/>
            <person name="Ba-Alawi W."/>
            <person name="Anthony Kamau A."/>
            <person name="Kamanda Ngugi D."/>
            <person name="Goker M."/>
            <person name="Klenk H.P."/>
            <person name="Bajic V."/>
            <person name="Stingl U."/>
        </authorList>
    </citation>
    <scope>NUCLEOTIDE SEQUENCE [LARGE SCALE GENOMIC DNA]</scope>
    <source>
        <strain evidence="2">SCGC-AAA259E19</strain>
    </source>
</reference>
<keyword evidence="1" id="KW-0472">Membrane</keyword>
<feature type="transmembrane region" description="Helical" evidence="1">
    <location>
        <begin position="28"/>
        <end position="51"/>
    </location>
</feature>
<evidence type="ECO:0000313" key="2">
    <source>
        <dbReference type="EMBL" id="KXA95633.1"/>
    </source>
</evidence>
<keyword evidence="1" id="KW-1133">Transmembrane helix</keyword>
<proteinExistence type="predicted"/>
<accession>A0A133UN89</accession>
<keyword evidence="3" id="KW-1185">Reference proteome</keyword>
<gene>
    <name evidence="2" type="ORF">AKJ65_01460</name>
</gene>
<dbReference type="Proteomes" id="UP000070284">
    <property type="component" value="Unassembled WGS sequence"/>
</dbReference>
<protein>
    <recommendedName>
        <fullName evidence="4">ABC transmembrane type-1 domain-containing protein</fullName>
    </recommendedName>
</protein>
<evidence type="ECO:0008006" key="4">
    <source>
        <dbReference type="Google" id="ProtNLM"/>
    </source>
</evidence>